<keyword evidence="3" id="KW-0472">Membrane</keyword>
<dbReference type="PROSITE" id="PS51762">
    <property type="entry name" value="GH16_2"/>
    <property type="match status" value="1"/>
</dbReference>
<proteinExistence type="inferred from homology"/>
<keyword evidence="6" id="KW-1185">Reference proteome</keyword>
<reference evidence="5" key="1">
    <citation type="journal article" date="2022" name="New Phytol.">
        <title>Evolutionary transition to the ectomycorrhizal habit in the genomes of a hyperdiverse lineage of mushroom-forming fungi.</title>
        <authorList>
            <person name="Looney B."/>
            <person name="Miyauchi S."/>
            <person name="Morin E."/>
            <person name="Drula E."/>
            <person name="Courty P.E."/>
            <person name="Kohler A."/>
            <person name="Kuo A."/>
            <person name="LaButti K."/>
            <person name="Pangilinan J."/>
            <person name="Lipzen A."/>
            <person name="Riley R."/>
            <person name="Andreopoulos W."/>
            <person name="He G."/>
            <person name="Johnson J."/>
            <person name="Nolan M."/>
            <person name="Tritt A."/>
            <person name="Barry K.W."/>
            <person name="Grigoriev I.V."/>
            <person name="Nagy L.G."/>
            <person name="Hibbett D."/>
            <person name="Henrissat B."/>
            <person name="Matheny P.B."/>
            <person name="Labbe J."/>
            <person name="Martin F.M."/>
        </authorList>
    </citation>
    <scope>NUCLEOTIDE SEQUENCE</scope>
    <source>
        <strain evidence="5">BPL690</strain>
    </source>
</reference>
<dbReference type="Pfam" id="PF00722">
    <property type="entry name" value="Glyco_hydro_16"/>
    <property type="match status" value="1"/>
</dbReference>
<evidence type="ECO:0000313" key="6">
    <source>
        <dbReference type="Proteomes" id="UP001203297"/>
    </source>
</evidence>
<evidence type="ECO:0000256" key="2">
    <source>
        <dbReference type="SAM" id="MobiDB-lite"/>
    </source>
</evidence>
<name>A0AAD4M3P4_9AGAM</name>
<evidence type="ECO:0000256" key="1">
    <source>
        <dbReference type="ARBA" id="ARBA00006865"/>
    </source>
</evidence>
<evidence type="ECO:0000256" key="3">
    <source>
        <dbReference type="SAM" id="Phobius"/>
    </source>
</evidence>
<protein>
    <submittedName>
        <fullName evidence="5">Concanavalin A-like lectin/glucanase domain-containing protein</fullName>
    </submittedName>
</protein>
<comment type="similarity">
    <text evidence="1">Belongs to the glycosyl hydrolase 16 family.</text>
</comment>
<dbReference type="Gene3D" id="2.60.120.200">
    <property type="match status" value="1"/>
</dbReference>
<evidence type="ECO:0000259" key="4">
    <source>
        <dbReference type="PROSITE" id="PS51762"/>
    </source>
</evidence>
<dbReference type="InterPro" id="IPR050546">
    <property type="entry name" value="Glycosyl_Hydrlase_16"/>
</dbReference>
<keyword evidence="3" id="KW-0812">Transmembrane</keyword>
<keyword evidence="3" id="KW-1133">Transmembrane helix</keyword>
<sequence length="495" mass="54647">MAQSNASQSYRNSDSSTPGSSHIPSNTSGTTPFRPAFLSPASRPSSLWSPPSHVTHSHTALHTIPSYPPSDLPPKAPLPSTLLSEKLTKEDKPWLNQRPDRRTRASRWVTFFMLFLGACGAGVLCWTGYQSAGDTMIDPSRLCSIMEDTFDNLDVDNGGTWTRDVEMSGFGNGEFEMATALSDNLFVRNGQLYIKPTLTSNALSNPKQVFNGGNYTLQGCTTLKTNASACSASSSDRTGATIPPVMSARISTRGSYNIRFGKVEVVAKLPRGDWLWPAIWMSPLSSVYGPWPLSGEIDIMEARGNSPSYPAQGVNFVRSTLSWGPFPGLISRLYGWQSLKRSTYAQRFHTYTLEWTESFIKIYVDTRLKSMVQLQIDRKQQSNGGFFWKRGNFPLTAHNNTAAEVVVPNPWTTATVQNATNAAPFDQPFYLILDLAVGGTSGWFPDKLGNKPWFDGSASAMRDFASQQGTWSATWPSDDDDLAFRIDSVRMWSLC</sequence>
<dbReference type="AlphaFoldDB" id="A0AAD4M3P4"/>
<feature type="region of interest" description="Disordered" evidence="2">
    <location>
        <begin position="1"/>
        <end position="54"/>
    </location>
</feature>
<accession>A0AAD4M3P4</accession>
<feature type="domain" description="GH16" evidence="4">
    <location>
        <begin position="198"/>
        <end position="495"/>
    </location>
</feature>
<feature type="compositionally biased region" description="Polar residues" evidence="2">
    <location>
        <begin position="42"/>
        <end position="54"/>
    </location>
</feature>
<dbReference type="InterPro" id="IPR013320">
    <property type="entry name" value="ConA-like_dom_sf"/>
</dbReference>
<dbReference type="InterPro" id="IPR000757">
    <property type="entry name" value="Beta-glucanase-like"/>
</dbReference>
<feature type="region of interest" description="Disordered" evidence="2">
    <location>
        <begin position="61"/>
        <end position="80"/>
    </location>
</feature>
<evidence type="ECO:0000313" key="5">
    <source>
        <dbReference type="EMBL" id="KAI0300103.1"/>
    </source>
</evidence>
<dbReference type="Proteomes" id="UP001203297">
    <property type="component" value="Unassembled WGS sequence"/>
</dbReference>
<organism evidence="5 6">
    <name type="scientific">Multifurca ochricompacta</name>
    <dbReference type="NCBI Taxonomy" id="376703"/>
    <lineage>
        <taxon>Eukaryota</taxon>
        <taxon>Fungi</taxon>
        <taxon>Dikarya</taxon>
        <taxon>Basidiomycota</taxon>
        <taxon>Agaricomycotina</taxon>
        <taxon>Agaricomycetes</taxon>
        <taxon>Russulales</taxon>
        <taxon>Russulaceae</taxon>
        <taxon>Multifurca</taxon>
    </lineage>
</organism>
<dbReference type="SUPFAM" id="SSF49899">
    <property type="entry name" value="Concanavalin A-like lectins/glucanases"/>
    <property type="match status" value="1"/>
</dbReference>
<dbReference type="EMBL" id="WTXG01000019">
    <property type="protein sequence ID" value="KAI0300103.1"/>
    <property type="molecule type" value="Genomic_DNA"/>
</dbReference>
<dbReference type="PANTHER" id="PTHR10963">
    <property type="entry name" value="GLYCOSYL HYDROLASE-RELATED"/>
    <property type="match status" value="1"/>
</dbReference>
<feature type="compositionally biased region" description="Polar residues" evidence="2">
    <location>
        <begin position="1"/>
        <end position="31"/>
    </location>
</feature>
<gene>
    <name evidence="5" type="ORF">B0F90DRAFT_1630139</name>
</gene>
<feature type="transmembrane region" description="Helical" evidence="3">
    <location>
        <begin position="108"/>
        <end position="129"/>
    </location>
</feature>
<feature type="compositionally biased region" description="Pro residues" evidence="2">
    <location>
        <begin position="66"/>
        <end position="77"/>
    </location>
</feature>
<comment type="caution">
    <text evidence="5">The sequence shown here is derived from an EMBL/GenBank/DDBJ whole genome shotgun (WGS) entry which is preliminary data.</text>
</comment>
<dbReference type="GO" id="GO:0005975">
    <property type="term" value="P:carbohydrate metabolic process"/>
    <property type="evidence" value="ECO:0007669"/>
    <property type="project" value="InterPro"/>
</dbReference>
<dbReference type="PANTHER" id="PTHR10963:SF55">
    <property type="entry name" value="GLYCOSIDE HYDROLASE FAMILY 16 PROTEIN"/>
    <property type="match status" value="1"/>
</dbReference>
<dbReference type="GO" id="GO:0004553">
    <property type="term" value="F:hydrolase activity, hydrolyzing O-glycosyl compounds"/>
    <property type="evidence" value="ECO:0007669"/>
    <property type="project" value="InterPro"/>
</dbReference>